<proteinExistence type="predicted"/>
<dbReference type="EMBL" id="NNRJ01000051">
    <property type="protein sequence ID" value="OYR14813.1"/>
    <property type="molecule type" value="Genomic_DNA"/>
</dbReference>
<keyword evidence="3" id="KW-1185">Reference proteome</keyword>
<reference evidence="2 3" key="1">
    <citation type="submission" date="2017-07" db="EMBL/GenBank/DDBJ databases">
        <title>Phylogenetic study on the rhizospheric bacterium Ochrobactrum sp. A44.</title>
        <authorList>
            <person name="Krzyzanowska D.M."/>
            <person name="Ossowicki A."/>
            <person name="Rajewska M."/>
            <person name="Maciag T."/>
            <person name="Kaczynski Z."/>
            <person name="Czerwicka M."/>
            <person name="Jafra S."/>
        </authorList>
    </citation>
    <scope>NUCLEOTIDE SEQUENCE [LARGE SCALE GENOMIC DNA]</scope>
    <source>
        <strain evidence="2 3">DSM 7216</strain>
    </source>
</reference>
<organism evidence="2 3">
    <name type="scientific">Brucella thiophenivorans</name>
    <dbReference type="NCBI Taxonomy" id="571255"/>
    <lineage>
        <taxon>Bacteria</taxon>
        <taxon>Pseudomonadati</taxon>
        <taxon>Pseudomonadota</taxon>
        <taxon>Alphaproteobacteria</taxon>
        <taxon>Hyphomicrobiales</taxon>
        <taxon>Brucellaceae</taxon>
        <taxon>Brucella/Ochrobactrum group</taxon>
        <taxon>Brucella</taxon>
    </lineage>
</organism>
<evidence type="ECO:0000256" key="1">
    <source>
        <dbReference type="SAM" id="MobiDB-lite"/>
    </source>
</evidence>
<dbReference type="Proteomes" id="UP000215590">
    <property type="component" value="Unassembled WGS sequence"/>
</dbReference>
<dbReference type="AlphaFoldDB" id="A0A256FIZ0"/>
<feature type="compositionally biased region" description="Polar residues" evidence="1">
    <location>
        <begin position="28"/>
        <end position="37"/>
    </location>
</feature>
<comment type="caution">
    <text evidence="2">The sequence shown here is derived from an EMBL/GenBank/DDBJ whole genome shotgun (WGS) entry which is preliminary data.</text>
</comment>
<accession>A0A256FIZ0</accession>
<evidence type="ECO:0000313" key="2">
    <source>
        <dbReference type="EMBL" id="OYR14813.1"/>
    </source>
</evidence>
<sequence>MEQGTMMLAAIDAMADAHTIWTPRGDKPNSTAQTTTRETIHLGLLR</sequence>
<evidence type="ECO:0000313" key="3">
    <source>
        <dbReference type="Proteomes" id="UP000215590"/>
    </source>
</evidence>
<gene>
    <name evidence="2" type="ORF">CEV31_2793</name>
</gene>
<name>A0A256FIZ0_9HYPH</name>
<feature type="region of interest" description="Disordered" evidence="1">
    <location>
        <begin position="20"/>
        <end position="46"/>
    </location>
</feature>
<protein>
    <submittedName>
        <fullName evidence="2">Uncharacterized protein</fullName>
    </submittedName>
</protein>